<feature type="transmembrane region" description="Helical" evidence="8">
    <location>
        <begin position="72"/>
        <end position="93"/>
    </location>
</feature>
<feature type="transmembrane region" description="Helical" evidence="8">
    <location>
        <begin position="135"/>
        <end position="158"/>
    </location>
</feature>
<organism evidence="10 11">
    <name type="scientific">Oribacterium sinus</name>
    <dbReference type="NCBI Taxonomy" id="237576"/>
    <lineage>
        <taxon>Bacteria</taxon>
        <taxon>Bacillati</taxon>
        <taxon>Bacillota</taxon>
        <taxon>Clostridia</taxon>
        <taxon>Lachnospirales</taxon>
        <taxon>Lachnospiraceae</taxon>
        <taxon>Oribacterium</taxon>
    </lineage>
</organism>
<reference evidence="10 11" key="1">
    <citation type="submission" date="2020-08" db="EMBL/GenBank/DDBJ databases">
        <title>Genomic Encyclopedia of Type Strains, Phase IV (KMG-IV): sequencing the most valuable type-strain genomes for metagenomic binning, comparative biology and taxonomic classification.</title>
        <authorList>
            <person name="Goeker M."/>
        </authorList>
    </citation>
    <scope>NUCLEOTIDE SEQUENCE [LARGE SCALE GENOMIC DNA]</scope>
    <source>
        <strain evidence="10 11">DSM 17245</strain>
    </source>
</reference>
<dbReference type="GO" id="GO:0005886">
    <property type="term" value="C:plasma membrane"/>
    <property type="evidence" value="ECO:0007669"/>
    <property type="project" value="UniProtKB-SubCell"/>
</dbReference>
<dbReference type="SUPFAM" id="SSF161098">
    <property type="entry name" value="MetI-like"/>
    <property type="match status" value="1"/>
</dbReference>
<evidence type="ECO:0000256" key="3">
    <source>
        <dbReference type="ARBA" id="ARBA00022475"/>
    </source>
</evidence>
<comment type="similarity">
    <text evidence="8">Belongs to the binding-protein-dependent transport system permease family.</text>
</comment>
<dbReference type="AlphaFoldDB" id="A0A7W9SFB3"/>
<dbReference type="RefSeq" id="WP_183682099.1">
    <property type="nucleotide sequence ID" value="NZ_JACHHH010000001.1"/>
</dbReference>
<dbReference type="PANTHER" id="PTHR43357">
    <property type="entry name" value="INNER MEMBRANE ABC TRANSPORTER PERMEASE PROTEIN YDCV"/>
    <property type="match status" value="1"/>
</dbReference>
<dbReference type="EMBL" id="JACHHH010000001">
    <property type="protein sequence ID" value="MBB6040366.1"/>
    <property type="molecule type" value="Genomic_DNA"/>
</dbReference>
<proteinExistence type="inferred from homology"/>
<keyword evidence="6 8" id="KW-1133">Transmembrane helix</keyword>
<feature type="transmembrane region" description="Helical" evidence="8">
    <location>
        <begin position="12"/>
        <end position="38"/>
    </location>
</feature>
<feature type="transmembrane region" description="Helical" evidence="8">
    <location>
        <begin position="240"/>
        <end position="262"/>
    </location>
</feature>
<evidence type="ECO:0000313" key="10">
    <source>
        <dbReference type="EMBL" id="MBB6040366.1"/>
    </source>
</evidence>
<dbReference type="GO" id="GO:0055085">
    <property type="term" value="P:transmembrane transport"/>
    <property type="evidence" value="ECO:0007669"/>
    <property type="project" value="InterPro"/>
</dbReference>
<dbReference type="GeneID" id="85013898"/>
<feature type="transmembrane region" description="Helical" evidence="8">
    <location>
        <begin position="105"/>
        <end position="129"/>
    </location>
</feature>
<sequence>MNPIKYKGRAGGIFYLLFRNLFFLSLVLPLFFLLLFSFTERYAWPELFPTSFSLRSFKSILFQRKALFQDTLFSMVFSLLVSLCTVLVAFCTAKYQNEEGLKGKGLVAFLVNFPIMIPATVFAMGAQILFLKIKIFNPFLTVFLAHVLYALPYAVSFLQEGMSRKMKLYEEQAKVMGAVGGRLFWKVSLPLLYPYIFPAFMMSYILSMSQYILTLILGGGKVKSLSLIMVPYIQSGERNLASAYGLIFLSSSFLLFFLLDFLEKGIQRERG</sequence>
<dbReference type="Pfam" id="PF00528">
    <property type="entry name" value="BPD_transp_1"/>
    <property type="match status" value="1"/>
</dbReference>
<dbReference type="PROSITE" id="PS50928">
    <property type="entry name" value="ABC_TM1"/>
    <property type="match status" value="1"/>
</dbReference>
<dbReference type="Proteomes" id="UP000522163">
    <property type="component" value="Unassembled WGS sequence"/>
</dbReference>
<keyword evidence="4" id="KW-0997">Cell inner membrane</keyword>
<keyword evidence="5 8" id="KW-0812">Transmembrane</keyword>
<keyword evidence="7 8" id="KW-0472">Membrane</keyword>
<accession>A0A7W9SFB3</accession>
<evidence type="ECO:0000256" key="7">
    <source>
        <dbReference type="ARBA" id="ARBA00023136"/>
    </source>
</evidence>
<feature type="transmembrane region" description="Helical" evidence="8">
    <location>
        <begin position="192"/>
        <end position="220"/>
    </location>
</feature>
<evidence type="ECO:0000256" key="2">
    <source>
        <dbReference type="ARBA" id="ARBA00022448"/>
    </source>
</evidence>
<name>A0A7W9SFB3_9FIRM</name>
<comment type="caution">
    <text evidence="10">The sequence shown here is derived from an EMBL/GenBank/DDBJ whole genome shotgun (WGS) entry which is preliminary data.</text>
</comment>
<evidence type="ECO:0000256" key="8">
    <source>
        <dbReference type="RuleBase" id="RU363032"/>
    </source>
</evidence>
<evidence type="ECO:0000256" key="6">
    <source>
        <dbReference type="ARBA" id="ARBA00022989"/>
    </source>
</evidence>
<dbReference type="CDD" id="cd06261">
    <property type="entry name" value="TM_PBP2"/>
    <property type="match status" value="1"/>
</dbReference>
<protein>
    <submittedName>
        <fullName evidence="10">Putative spermidine/putrescine transport system permease protein</fullName>
    </submittedName>
</protein>
<keyword evidence="3" id="KW-1003">Cell membrane</keyword>
<gene>
    <name evidence="10" type="ORF">HNQ46_000327</name>
</gene>
<evidence type="ECO:0000256" key="1">
    <source>
        <dbReference type="ARBA" id="ARBA00004429"/>
    </source>
</evidence>
<evidence type="ECO:0000256" key="4">
    <source>
        <dbReference type="ARBA" id="ARBA00022519"/>
    </source>
</evidence>
<dbReference type="InterPro" id="IPR035906">
    <property type="entry name" value="MetI-like_sf"/>
</dbReference>
<feature type="domain" description="ABC transmembrane type-1" evidence="9">
    <location>
        <begin position="71"/>
        <end position="259"/>
    </location>
</feature>
<evidence type="ECO:0000259" key="9">
    <source>
        <dbReference type="PROSITE" id="PS50928"/>
    </source>
</evidence>
<keyword evidence="2 8" id="KW-0813">Transport</keyword>
<evidence type="ECO:0000256" key="5">
    <source>
        <dbReference type="ARBA" id="ARBA00022692"/>
    </source>
</evidence>
<evidence type="ECO:0000313" key="11">
    <source>
        <dbReference type="Proteomes" id="UP000522163"/>
    </source>
</evidence>
<dbReference type="InterPro" id="IPR000515">
    <property type="entry name" value="MetI-like"/>
</dbReference>
<dbReference type="PANTHER" id="PTHR43357:SF4">
    <property type="entry name" value="INNER MEMBRANE ABC TRANSPORTER PERMEASE PROTEIN YDCV"/>
    <property type="match status" value="1"/>
</dbReference>
<comment type="subcellular location">
    <subcellularLocation>
        <location evidence="1">Cell inner membrane</location>
        <topology evidence="1">Multi-pass membrane protein</topology>
    </subcellularLocation>
    <subcellularLocation>
        <location evidence="8">Cell membrane</location>
        <topology evidence="8">Multi-pass membrane protein</topology>
    </subcellularLocation>
</comment>
<dbReference type="Gene3D" id="1.10.3720.10">
    <property type="entry name" value="MetI-like"/>
    <property type="match status" value="1"/>
</dbReference>